<dbReference type="Pfam" id="PF00015">
    <property type="entry name" value="MCPsignal"/>
    <property type="match status" value="1"/>
</dbReference>
<dbReference type="GO" id="GO:0020037">
    <property type="term" value="F:heme binding"/>
    <property type="evidence" value="ECO:0007669"/>
    <property type="project" value="InterPro"/>
</dbReference>
<evidence type="ECO:0000313" key="5">
    <source>
        <dbReference type="EMBL" id="STX10202.1"/>
    </source>
</evidence>
<evidence type="ECO:0000259" key="4">
    <source>
        <dbReference type="PROSITE" id="PS50111"/>
    </source>
</evidence>
<dbReference type="RefSeq" id="WP_109348225.1">
    <property type="nucleotide sequence ID" value="NZ_BJUE01000016.1"/>
</dbReference>
<dbReference type="Pfam" id="PF11563">
    <property type="entry name" value="Protoglobin"/>
    <property type="match status" value="1"/>
</dbReference>
<dbReference type="GO" id="GO:0004888">
    <property type="term" value="F:transmembrane signaling receptor activity"/>
    <property type="evidence" value="ECO:0007669"/>
    <property type="project" value="InterPro"/>
</dbReference>
<dbReference type="GO" id="GO:0006935">
    <property type="term" value="P:chemotaxis"/>
    <property type="evidence" value="ECO:0007669"/>
    <property type="project" value="InterPro"/>
</dbReference>
<dbReference type="PANTHER" id="PTHR32089">
    <property type="entry name" value="METHYL-ACCEPTING CHEMOTAXIS PROTEIN MCPB"/>
    <property type="match status" value="1"/>
</dbReference>
<dbReference type="GO" id="GO:0016020">
    <property type="term" value="C:membrane"/>
    <property type="evidence" value="ECO:0007669"/>
    <property type="project" value="InterPro"/>
</dbReference>
<keyword evidence="1 3" id="KW-0807">Transducer</keyword>
<dbReference type="GO" id="GO:0007165">
    <property type="term" value="P:signal transduction"/>
    <property type="evidence" value="ECO:0007669"/>
    <property type="project" value="UniProtKB-KW"/>
</dbReference>
<evidence type="ECO:0000313" key="7">
    <source>
        <dbReference type="Proteomes" id="UP000254330"/>
    </source>
</evidence>
<feature type="domain" description="Methyl-accepting transducer" evidence="4">
    <location>
        <begin position="197"/>
        <end position="424"/>
    </location>
</feature>
<dbReference type="InterPro" id="IPR004089">
    <property type="entry name" value="MCPsignal_dom"/>
</dbReference>
<dbReference type="Gene3D" id="1.10.287.950">
    <property type="entry name" value="Methyl-accepting chemotaxis protein"/>
    <property type="match status" value="1"/>
</dbReference>
<dbReference type="InterPro" id="IPR044398">
    <property type="entry name" value="Globin-sensor_dom"/>
</dbReference>
<dbReference type="InterPro" id="IPR039379">
    <property type="entry name" value="Protoglobin_sensor_dom"/>
</dbReference>
<proteinExistence type="inferred from homology"/>
<organism evidence="5 7">
    <name type="scientific">Kurthia zopfii</name>
    <dbReference type="NCBI Taxonomy" id="1650"/>
    <lineage>
        <taxon>Bacteria</taxon>
        <taxon>Bacillati</taxon>
        <taxon>Bacillota</taxon>
        <taxon>Bacilli</taxon>
        <taxon>Bacillales</taxon>
        <taxon>Caryophanaceae</taxon>
        <taxon>Kurthia</taxon>
    </lineage>
</organism>
<comment type="similarity">
    <text evidence="2">Belongs to the methyl-accepting chemotaxis (MCP) protein family.</text>
</comment>
<dbReference type="OrthoDB" id="266313at2"/>
<dbReference type="InterPro" id="IPR009050">
    <property type="entry name" value="Globin-like_sf"/>
</dbReference>
<evidence type="ECO:0000256" key="2">
    <source>
        <dbReference type="ARBA" id="ARBA00029447"/>
    </source>
</evidence>
<dbReference type="InterPro" id="IPR004090">
    <property type="entry name" value="Chemotax_Me-accpt_rcpt"/>
</dbReference>
<evidence type="ECO:0000256" key="3">
    <source>
        <dbReference type="PROSITE-ProRule" id="PRU00284"/>
    </source>
</evidence>
<gene>
    <name evidence="5" type="primary">hemAT_1</name>
    <name evidence="6" type="ORF">DFR61_10128</name>
    <name evidence="5" type="ORF">NCTC10597_01917</name>
</gene>
<dbReference type="Proteomes" id="UP000294641">
    <property type="component" value="Unassembled WGS sequence"/>
</dbReference>
<dbReference type="EMBL" id="SNZG01000001">
    <property type="protein sequence ID" value="TDR44192.1"/>
    <property type="molecule type" value="Genomic_DNA"/>
</dbReference>
<dbReference type="InterPro" id="IPR012292">
    <property type="entry name" value="Globin/Proto"/>
</dbReference>
<keyword evidence="8" id="KW-1185">Reference proteome</keyword>
<dbReference type="AlphaFoldDB" id="A0A8B4QBY4"/>
<dbReference type="CDD" id="cd01068">
    <property type="entry name" value="globin_sensor"/>
    <property type="match status" value="1"/>
</dbReference>
<dbReference type="SMART" id="SM00283">
    <property type="entry name" value="MA"/>
    <property type="match status" value="1"/>
</dbReference>
<evidence type="ECO:0000313" key="8">
    <source>
        <dbReference type="Proteomes" id="UP000294641"/>
    </source>
</evidence>
<name>A0A8B4QBY4_9BACL</name>
<reference evidence="6 8" key="2">
    <citation type="submission" date="2019-03" db="EMBL/GenBank/DDBJ databases">
        <title>Genomic Encyclopedia of Type Strains, Phase IV (KMG-IV): sequencing the most valuable type-strain genomes for metagenomic binning, comparative biology and taxonomic classification.</title>
        <authorList>
            <person name="Goeker M."/>
        </authorList>
    </citation>
    <scope>NUCLEOTIDE SEQUENCE [LARGE SCALE GENOMIC DNA]</scope>
    <source>
        <strain evidence="6 8">DSM 20580</strain>
    </source>
</reference>
<dbReference type="SUPFAM" id="SSF58104">
    <property type="entry name" value="Methyl-accepting chemotaxis protein (MCP) signaling domain"/>
    <property type="match status" value="1"/>
</dbReference>
<dbReference type="GO" id="GO:0019825">
    <property type="term" value="F:oxygen binding"/>
    <property type="evidence" value="ECO:0007669"/>
    <property type="project" value="InterPro"/>
</dbReference>
<dbReference type="PRINTS" id="PR00260">
    <property type="entry name" value="CHEMTRNSDUCR"/>
</dbReference>
<sequence>MFFIKTKEKAMISHSTDYSNVGIFIKNTDYLTQLEMISLQKEDLMIIRNLQAAIIPELNTIIKSFYSALERVPHLTQIVRDHSTFEHLGKTLRVHIEQMFCGRIDDQFIKARSTVARVHVKINLYPKWYLAAFQKLEIELRRIIRELDVSIEEKVKMTDAVGKLCSFEQQLVLEEYQLYSDELMAAHREEMNARVREELGSVSSELEAQATNTAQAVEELVENTSAVESNVQKTVEQSLNTKNASIDGKNQMEFLTSQTSLIHEKTSEMSTMVKGLNQSSVEMKDVIDLVKSIANQTNLLALNSAIEAARAGEHGKGFAVVAEEVRKLADQTKTSVEKIGVLIEDSNEVTIQVVDAIFHIQQLVSEGTKQNEQLKQSFDHISTSTMKTIQDIESVGEQMTTLTSVITSMATTSNDLHESAALLDQTIHSF</sequence>
<evidence type="ECO:0000256" key="1">
    <source>
        <dbReference type="ARBA" id="ARBA00023224"/>
    </source>
</evidence>
<accession>A0A8B4QBY4</accession>
<dbReference type="EMBL" id="UGNP01000001">
    <property type="protein sequence ID" value="STX10202.1"/>
    <property type="molecule type" value="Genomic_DNA"/>
</dbReference>
<dbReference type="Proteomes" id="UP000254330">
    <property type="component" value="Unassembled WGS sequence"/>
</dbReference>
<reference evidence="5 7" key="1">
    <citation type="submission" date="2018-06" db="EMBL/GenBank/DDBJ databases">
        <authorList>
            <consortium name="Pathogen Informatics"/>
            <person name="Doyle S."/>
        </authorList>
    </citation>
    <scope>NUCLEOTIDE SEQUENCE [LARGE SCALE GENOMIC DNA]</scope>
    <source>
        <strain evidence="5 7">NCTC10597</strain>
    </source>
</reference>
<dbReference type="SUPFAM" id="SSF46458">
    <property type="entry name" value="Globin-like"/>
    <property type="match status" value="1"/>
</dbReference>
<evidence type="ECO:0000313" key="6">
    <source>
        <dbReference type="EMBL" id="TDR44192.1"/>
    </source>
</evidence>
<protein>
    <submittedName>
        <fullName evidence="5 6">Heme-based aerotactic transducer</fullName>
    </submittedName>
</protein>
<dbReference type="PANTHER" id="PTHR32089:SF112">
    <property type="entry name" value="LYSOZYME-LIKE PROTEIN-RELATED"/>
    <property type="match status" value="1"/>
</dbReference>
<dbReference type="Gene3D" id="1.10.490.10">
    <property type="entry name" value="Globins"/>
    <property type="match status" value="1"/>
</dbReference>
<dbReference type="PROSITE" id="PS50111">
    <property type="entry name" value="CHEMOTAXIS_TRANSDUC_2"/>
    <property type="match status" value="1"/>
</dbReference>
<comment type="caution">
    <text evidence="5">The sequence shown here is derived from an EMBL/GenBank/DDBJ whole genome shotgun (WGS) entry which is preliminary data.</text>
</comment>